<protein>
    <submittedName>
        <fullName evidence="1">Uncharacterized protein</fullName>
    </submittedName>
</protein>
<name>A0A4R3RHY3_9HYPH</name>
<sequence>MQKRYKTIQIEEDLECECGGCEADVIYLVIDENKTLATLASEDDVLCECFSESNAEMIVNALNRLATN</sequence>
<reference evidence="1 2" key="1">
    <citation type="submission" date="2019-03" db="EMBL/GenBank/DDBJ databases">
        <title>Genomic Encyclopedia of Type Strains, Phase IV (KMG-V): Genome sequencing to study the core and pangenomes of soil and plant-associated prokaryotes.</title>
        <authorList>
            <person name="Whitman W."/>
        </authorList>
    </citation>
    <scope>NUCLEOTIDE SEQUENCE [LARGE SCALE GENOMIC DNA]</scope>
    <source>
        <strain evidence="1 2">IE4868</strain>
    </source>
</reference>
<dbReference type="Proteomes" id="UP000295507">
    <property type="component" value="Unassembled WGS sequence"/>
</dbReference>
<dbReference type="AlphaFoldDB" id="A0A4R3RHY3"/>
<dbReference type="RefSeq" id="WP_132552814.1">
    <property type="nucleotide sequence ID" value="NZ_SMBK01000013.1"/>
</dbReference>
<accession>A0A4R3RHY3</accession>
<evidence type="ECO:0000313" key="1">
    <source>
        <dbReference type="EMBL" id="TCU34037.1"/>
    </source>
</evidence>
<comment type="caution">
    <text evidence="1">The sequence shown here is derived from an EMBL/GenBank/DDBJ whole genome shotgun (WGS) entry which is preliminary data.</text>
</comment>
<proteinExistence type="predicted"/>
<dbReference type="EMBL" id="SMBK01000013">
    <property type="protein sequence ID" value="TCU34037.1"/>
    <property type="molecule type" value="Genomic_DNA"/>
</dbReference>
<gene>
    <name evidence="1" type="ORF">EV129_11320</name>
</gene>
<evidence type="ECO:0000313" key="2">
    <source>
        <dbReference type="Proteomes" id="UP000295507"/>
    </source>
</evidence>
<organism evidence="1 2">
    <name type="scientific">Rhizobium azibense</name>
    <dbReference type="NCBI Taxonomy" id="1136135"/>
    <lineage>
        <taxon>Bacteria</taxon>
        <taxon>Pseudomonadati</taxon>
        <taxon>Pseudomonadota</taxon>
        <taxon>Alphaproteobacteria</taxon>
        <taxon>Hyphomicrobiales</taxon>
        <taxon>Rhizobiaceae</taxon>
        <taxon>Rhizobium/Agrobacterium group</taxon>
        <taxon>Rhizobium</taxon>
    </lineage>
</organism>